<evidence type="ECO:0000313" key="3">
    <source>
        <dbReference type="Proteomes" id="UP001451303"/>
    </source>
</evidence>
<sequence>MWPDAVEIVNKRSRMMNTGGPRHQLSAHHSRNNHTLHDQQPTRATLDFPQPRGISHLAIIGLWQPIAIERSAVLVVWITKSHSFPLLAHTFIYTAQPPSLVISGCETMGNTLELDKSRTLHASGVSRNHCHHLPRAPSAIPQSAGEPVHAGHAGPALQPAVRPVLVQFLAGPACLLMADVGQVLRNTSQGHGMYQLHSFA</sequence>
<accession>A0ABR3D2M5</accession>
<protein>
    <submittedName>
        <fullName evidence="2">Uncharacterized protein</fullName>
    </submittedName>
</protein>
<dbReference type="EMBL" id="JAVLET010000014">
    <property type="protein sequence ID" value="KAL0466068.1"/>
    <property type="molecule type" value="Genomic_DNA"/>
</dbReference>
<proteinExistence type="predicted"/>
<comment type="caution">
    <text evidence="2">The sequence shown here is derived from an EMBL/GenBank/DDBJ whole genome shotgun (WGS) entry which is preliminary data.</text>
</comment>
<name>A0ABR3D2M5_NEUIN</name>
<reference evidence="2 3" key="1">
    <citation type="submission" date="2023-09" db="EMBL/GenBank/DDBJ databases">
        <title>Multi-omics analysis of a traditional fermented food reveals byproduct-associated fungal strains for waste-to-food upcycling.</title>
        <authorList>
            <consortium name="Lawrence Berkeley National Laboratory"/>
            <person name="Rekdal V.M."/>
            <person name="Villalobos-Escobedo J.M."/>
            <person name="Rodriguez-Valeron N."/>
            <person name="Garcia M.O."/>
            <person name="Vasquez D.P."/>
            <person name="Damayanti I."/>
            <person name="Sorensen P.M."/>
            <person name="Baidoo E.E."/>
            <person name="De Carvalho A.C."/>
            <person name="Riley R."/>
            <person name="Lipzen A."/>
            <person name="He G."/>
            <person name="Yan M."/>
            <person name="Haridas S."/>
            <person name="Daum C."/>
            <person name="Yoshinaga Y."/>
            <person name="Ng V."/>
            <person name="Grigoriev I.V."/>
            <person name="Munk R."/>
            <person name="Nuraida L."/>
            <person name="Wijaya C.H."/>
            <person name="Morales P.-C."/>
            <person name="Keasling J.D."/>
        </authorList>
    </citation>
    <scope>NUCLEOTIDE SEQUENCE [LARGE SCALE GENOMIC DNA]</scope>
    <source>
        <strain evidence="2 3">FGSC 2613</strain>
    </source>
</reference>
<gene>
    <name evidence="2" type="ORF">QR685DRAFT_575685</name>
</gene>
<feature type="compositionally biased region" description="Basic residues" evidence="1">
    <location>
        <begin position="25"/>
        <end position="34"/>
    </location>
</feature>
<evidence type="ECO:0000256" key="1">
    <source>
        <dbReference type="SAM" id="MobiDB-lite"/>
    </source>
</evidence>
<dbReference type="Proteomes" id="UP001451303">
    <property type="component" value="Unassembled WGS sequence"/>
</dbReference>
<evidence type="ECO:0000313" key="2">
    <source>
        <dbReference type="EMBL" id="KAL0466068.1"/>
    </source>
</evidence>
<organism evidence="2 3">
    <name type="scientific">Neurospora intermedia</name>
    <dbReference type="NCBI Taxonomy" id="5142"/>
    <lineage>
        <taxon>Eukaryota</taxon>
        <taxon>Fungi</taxon>
        <taxon>Dikarya</taxon>
        <taxon>Ascomycota</taxon>
        <taxon>Pezizomycotina</taxon>
        <taxon>Sordariomycetes</taxon>
        <taxon>Sordariomycetidae</taxon>
        <taxon>Sordariales</taxon>
        <taxon>Sordariaceae</taxon>
        <taxon>Neurospora</taxon>
    </lineage>
</organism>
<feature type="region of interest" description="Disordered" evidence="1">
    <location>
        <begin position="12"/>
        <end position="39"/>
    </location>
</feature>
<keyword evidence="3" id="KW-1185">Reference proteome</keyword>